<evidence type="ECO:0000313" key="1">
    <source>
        <dbReference type="EMBL" id="RZU38388.1"/>
    </source>
</evidence>
<sequence length="127" mass="13962">MTSPTLTLACTSAKEQDRLVFKSLLGILAQTARPGQARWDYLAEGYADVVFVDMDEATPVYPKSEPGKPLSVVVGYSTDIEKARKSVFSLKKPARPKEFIALLTMLEEHLAHKNDLTIPSMPALNLA</sequence>
<name>A0A4Q7YM47_9GAMM</name>
<keyword evidence="2" id="KW-1185">Reference proteome</keyword>
<protein>
    <submittedName>
        <fullName evidence="1">Uncharacterized protein</fullName>
    </submittedName>
</protein>
<gene>
    <name evidence="1" type="ORF">EV700_2319</name>
</gene>
<comment type="caution">
    <text evidence="1">The sequence shown here is derived from an EMBL/GenBank/DDBJ whole genome shotgun (WGS) entry which is preliminary data.</text>
</comment>
<accession>A0A4Q7YM47</accession>
<dbReference type="Proteomes" id="UP000292423">
    <property type="component" value="Unassembled WGS sequence"/>
</dbReference>
<organism evidence="1 2">
    <name type="scientific">Fluviicoccus keumensis</name>
    <dbReference type="NCBI Taxonomy" id="1435465"/>
    <lineage>
        <taxon>Bacteria</taxon>
        <taxon>Pseudomonadati</taxon>
        <taxon>Pseudomonadota</taxon>
        <taxon>Gammaproteobacteria</taxon>
        <taxon>Moraxellales</taxon>
        <taxon>Moraxellaceae</taxon>
        <taxon>Fluviicoccus</taxon>
    </lineage>
</organism>
<dbReference type="AlphaFoldDB" id="A0A4Q7YM47"/>
<proteinExistence type="predicted"/>
<evidence type="ECO:0000313" key="2">
    <source>
        <dbReference type="Proteomes" id="UP000292423"/>
    </source>
</evidence>
<reference evidence="1 2" key="1">
    <citation type="submission" date="2019-02" db="EMBL/GenBank/DDBJ databases">
        <title>Genomic Encyclopedia of Type Strains, Phase IV (KMG-IV): sequencing the most valuable type-strain genomes for metagenomic binning, comparative biology and taxonomic classification.</title>
        <authorList>
            <person name="Goeker M."/>
        </authorList>
    </citation>
    <scope>NUCLEOTIDE SEQUENCE [LARGE SCALE GENOMIC DNA]</scope>
    <source>
        <strain evidence="1 2">DSM 105135</strain>
    </source>
</reference>
<dbReference type="EMBL" id="SHKX01000013">
    <property type="protein sequence ID" value="RZU38388.1"/>
    <property type="molecule type" value="Genomic_DNA"/>
</dbReference>
<dbReference type="RefSeq" id="WP_130413925.1">
    <property type="nucleotide sequence ID" value="NZ_SHKX01000013.1"/>
</dbReference>